<dbReference type="Gene3D" id="2.30.38.10">
    <property type="entry name" value="Luciferase, Domain 3"/>
    <property type="match status" value="1"/>
</dbReference>
<dbReference type="GO" id="GO:0006633">
    <property type="term" value="P:fatty acid biosynthetic process"/>
    <property type="evidence" value="ECO:0007669"/>
    <property type="project" value="InterPro"/>
</dbReference>
<dbReference type="InterPro" id="IPR014030">
    <property type="entry name" value="Ketoacyl_synth_N"/>
</dbReference>
<dbReference type="InterPro" id="IPR057737">
    <property type="entry name" value="Condensation_MtbB-like"/>
</dbReference>
<dbReference type="SUPFAM" id="SSF56801">
    <property type="entry name" value="Acetyl-CoA synthetase-like"/>
    <property type="match status" value="1"/>
</dbReference>
<dbReference type="Gene3D" id="3.30.70.3290">
    <property type="match status" value="1"/>
</dbReference>
<dbReference type="CDD" id="cd12114">
    <property type="entry name" value="A_NRPS_TlmIV_like"/>
    <property type="match status" value="1"/>
</dbReference>
<dbReference type="PROSITE" id="PS00606">
    <property type="entry name" value="KS3_1"/>
    <property type="match status" value="1"/>
</dbReference>
<dbReference type="Pfam" id="PF02801">
    <property type="entry name" value="Ketoacyl-synt_C"/>
    <property type="match status" value="1"/>
</dbReference>
<evidence type="ECO:0000256" key="11">
    <source>
        <dbReference type="ARBA" id="ARBA00029443"/>
    </source>
</evidence>
<dbReference type="GO" id="GO:0031177">
    <property type="term" value="F:phosphopantetheine binding"/>
    <property type="evidence" value="ECO:0007669"/>
    <property type="project" value="InterPro"/>
</dbReference>
<dbReference type="InterPro" id="IPR045851">
    <property type="entry name" value="AMP-bd_C_sf"/>
</dbReference>
<dbReference type="InterPro" id="IPR014031">
    <property type="entry name" value="Ketoacyl_synth_C"/>
</dbReference>
<evidence type="ECO:0000256" key="8">
    <source>
        <dbReference type="ARBA" id="ARBA00022832"/>
    </source>
</evidence>
<dbReference type="PANTHER" id="PTHR43775">
    <property type="entry name" value="FATTY ACID SYNTHASE"/>
    <property type="match status" value="1"/>
</dbReference>
<dbReference type="CDD" id="cd00833">
    <property type="entry name" value="PKS"/>
    <property type="match status" value="1"/>
</dbReference>
<dbReference type="CDD" id="cd19535">
    <property type="entry name" value="Cyc_NRPS"/>
    <property type="match status" value="1"/>
</dbReference>
<dbReference type="SUPFAM" id="SSF55048">
    <property type="entry name" value="Probable ACP-binding domain of malonyl-CoA ACP transacylase"/>
    <property type="match status" value="1"/>
</dbReference>
<dbReference type="FunFam" id="3.40.50.980:FF:000001">
    <property type="entry name" value="Non-ribosomal peptide synthetase"/>
    <property type="match status" value="1"/>
</dbReference>
<dbReference type="Pfam" id="PF00550">
    <property type="entry name" value="PP-binding"/>
    <property type="match status" value="2"/>
</dbReference>
<dbReference type="EMBL" id="SPSF01000056">
    <property type="protein sequence ID" value="MPQ64867.1"/>
    <property type="molecule type" value="Genomic_DNA"/>
</dbReference>
<evidence type="ECO:0000256" key="2">
    <source>
        <dbReference type="ARBA" id="ARBA00004924"/>
    </source>
</evidence>
<dbReference type="FunFam" id="3.40.47.10:FF:000042">
    <property type="entry name" value="Polyketide synthase Pks13"/>
    <property type="match status" value="1"/>
</dbReference>
<dbReference type="Pfam" id="PF00109">
    <property type="entry name" value="ketoacyl-synt"/>
    <property type="match status" value="1"/>
</dbReference>
<evidence type="ECO:0000313" key="14">
    <source>
        <dbReference type="EMBL" id="MPQ64867.1"/>
    </source>
</evidence>
<reference evidence="14 15" key="1">
    <citation type="journal article" date="2019" name="Lett. Appl. Microbiol.">
        <title>A case of 'blown pack' spoilage of vacuum-packaged pork likely associated with Clostridium estertheticum in Canada.</title>
        <authorList>
            <person name="Zhang P."/>
            <person name="Ward P."/>
            <person name="McMullen L.M."/>
            <person name="Yang X."/>
        </authorList>
    </citation>
    <scope>NUCLEOTIDE SEQUENCE [LARGE SCALE GENOMIC DNA]</scope>
    <source>
        <strain evidence="14 15">MA19</strain>
    </source>
</reference>
<dbReference type="SMART" id="SM00827">
    <property type="entry name" value="PKS_AT"/>
    <property type="match status" value="1"/>
</dbReference>
<dbReference type="InterPro" id="IPR001242">
    <property type="entry name" value="Condensation_dom"/>
</dbReference>
<evidence type="ECO:0000256" key="10">
    <source>
        <dbReference type="ARBA" id="ARBA00023268"/>
    </source>
</evidence>
<evidence type="ECO:0000256" key="3">
    <source>
        <dbReference type="ARBA" id="ARBA00006432"/>
    </source>
</evidence>
<dbReference type="InterPro" id="IPR036736">
    <property type="entry name" value="ACP-like_sf"/>
</dbReference>
<dbReference type="InterPro" id="IPR009081">
    <property type="entry name" value="PP-bd_ACP"/>
</dbReference>
<keyword evidence="10" id="KW-0511">Multifunctional enzyme</keyword>
<dbReference type="FunFam" id="3.40.50.12780:FF:000012">
    <property type="entry name" value="Non-ribosomal peptide synthetase"/>
    <property type="match status" value="1"/>
</dbReference>
<comment type="cofactor">
    <cofactor evidence="1">
        <name>pantetheine 4'-phosphate</name>
        <dbReference type="ChEBI" id="CHEBI:47942"/>
    </cofactor>
</comment>
<keyword evidence="6" id="KW-0436">Ligase</keyword>
<keyword evidence="5" id="KW-0597">Phosphoprotein</keyword>
<organism evidence="14 15">
    <name type="scientific">Clostridium estertheticum</name>
    <dbReference type="NCBI Taxonomy" id="238834"/>
    <lineage>
        <taxon>Bacteria</taxon>
        <taxon>Bacillati</taxon>
        <taxon>Bacillota</taxon>
        <taxon>Clostridia</taxon>
        <taxon>Eubacteriales</taxon>
        <taxon>Clostridiaceae</taxon>
        <taxon>Clostridium</taxon>
    </lineage>
</organism>
<dbReference type="InterPro" id="IPR016039">
    <property type="entry name" value="Thiolase-like"/>
</dbReference>
<dbReference type="GO" id="GO:0004312">
    <property type="term" value="F:fatty acid synthase activity"/>
    <property type="evidence" value="ECO:0007669"/>
    <property type="project" value="TreeGrafter"/>
</dbReference>
<dbReference type="Gene3D" id="3.30.559.30">
    <property type="entry name" value="Nonribosomal peptide synthetase, condensation domain"/>
    <property type="match status" value="1"/>
</dbReference>
<evidence type="ECO:0000313" key="15">
    <source>
        <dbReference type="Proteomes" id="UP000342249"/>
    </source>
</evidence>
<evidence type="ECO:0000256" key="4">
    <source>
        <dbReference type="ARBA" id="ARBA00022450"/>
    </source>
</evidence>
<dbReference type="GO" id="GO:0004315">
    <property type="term" value="F:3-oxoacyl-[acyl-carrier-protein] synthase activity"/>
    <property type="evidence" value="ECO:0007669"/>
    <property type="project" value="InterPro"/>
</dbReference>
<dbReference type="InterPro" id="IPR001227">
    <property type="entry name" value="Ac_transferase_dom_sf"/>
</dbReference>
<sequence>MPKNHEVETNISDFDIAVIGMQCRFPGASNIDEFWKNLKGSVESVVSLSDEELIESGIDKEMIKQGDYVKSGSYIKDYDLFAAEFFGYSAKEAAMMDPQHRIFLELCWHALEDAGYDPDQYEGNIGVFAGTTYNSYLLNNILKGRSINDSSENFFVQILNDKDNLTTRVSYKLNLKGPSLSIQTACSTSLVSVHYACQSLISNECDMVLAGGVTIRSPQKAGYGYQQDMILSKDGHCRPFDSEASGTIFGSGAGVVVLKRLKDAIKDGDHIHAIIKGSSVNNDGAEKVGYTAPARKGQENVLATALALSGVSRESISAIEAHGTGTALGDPIEFEAINKVYGYNNKKNRKIALGSVKSNIGHLECAAGMASLIKMILCLENKTLVPSLNYREPNPHLMIEKTPFYINTESNEWKSENNEPLRCAVSAFGIGGTNANVILEEGISVQPQKSEKSYDLFVLSAKNPLSLGNVMNNIKSFLNSNNHLNLSDVAHTLRLGRKALEYRFAAVASDTKDLKRTLDNDIAIFKKVKANSKVIFVFPGQGNQYINMAREIYHNEPVFKSEIDTGAEILKSQLGIDIRNILFPDITNDESAKKQLTITNITQPAIFIIEYALARLWCSWGIKPSALIGHSIGEYVAACISGVFSYKDALKLVAKRGELINSLPRGGMLGVVSSEKDIMNILPPQISIAVVNGPTFTVVSGPNENIKEFENTLKEKNIKYRQLHTSHAFHSKMMGPIYGPFVDFVKSIKLNPPSIPYVSNVTGDWITTEQVTSPEYWGQHIINTVRFSDGARKLLENESNIYLEVGPGNSLSTFLKNHNKNVKTVSSLPHALENENSLKYVYNAVGKLWAMGVEFNWHKFEGIEVHRKVKLPLYPFEKKSYWIQPGSNSQSETLCDIEINVQNKESESDNIKPDINKLEPCNATEKIIADIFFKILGISSIDIRDNFFELGGHSLLAIQLLTRVNAKFNTNIQLKDFFKASSIQGLTEEILKINNTEEHSELESLGFPQIIEDTENRYEPFPLTEMQEAQWIGRISSFNVGNVAAHVYFETENENIDLEKLQNSWQAMIKQHEMLRTVILPEGGQQILKSPLEYEIKNLDLRDKDSKDVEKLALEVRNKMDHVVRDTNKWPLFDVRTTQLPGDIVRLHFSIDLIICDVGSMRILQSNWAKAYKNSENGLPKLEVSFRDYVMTEKKFKKSKLYMKSDDYWNKRVQELPITTAPDLPVAKDISAIGDVRFKRWSFIVEKSKWEKIKEIAVKQSLTPSTIIMTAFANILAVWSKTSEFCINTPIINRLPVHNQVKQLVGEFSSFAPVSISFNKNKTFLELAKEIQEESWSNLENRFVSGTSILRKLAKYKGGTSGAVLPVVFTSTIVQKVEGEDEFFKLFGDYSYIISQTPQVWLDHTAMENENGLLLSWHALEGLFPEGVLDSMWSAYEEFFNRLADDKQEWNTSHYFDLIPQNDLKVQDETNKTKKVLQYELMHTPIIRKAKEYPEKLAIVTSKREIKYNELLNWTNTISEKLINLSIKKAEIVAVVMEKGFEQIVSILGILQGGGAYLPLNIDMPKERLKYIINSSGVRIVLTQQKYYKSIQWLNNEGVTVQVVSEESLNGFEGGEIEPHDVQDLDDIAYIIFTSGSTGNPKGVMITHRAAQNTIMDINERFKVNFSDSCFALSELNFDLSVYDVFGILSVGGTVVLPDSNTSKNPEHWLDLLEKYPVTVWNSVPALVSMLVEYAETRSIGLPMRLVLMSGDWIPINLPSRIKQLTHDAEIVSLGGATEASIWSICYPIKNIDSKWTSIPYGKPLGNQTFYVLNKDLYNCPTWVEGELYIGGTGLASGYINEPDLTRKSFVIHPRTGERLYKTGDLGRYLPDGNIEFLGREDFQVKISGFRVELEDIEAALLKFHDVKAAVVNPVGKAKESKRLVGYVVTDENMAIDLQEVKAFISELLPDYMVPNEYMILNELPLSANGKVDRKALPKPKGSHKNLEAISVSSDLIAKKLIPIFAEVLKQNIEEIDVNANFFSLGGDSITGIQIISKASKEGIDITTQLFFQNTTITELVQALHENMGDDNGNEDKTLPFTPYQKYLFSHYDSEVVLRNRYALVKIKKYIQPQTLEKAFQNVIATNTALKVYFEQNTTNWEQKTLLKNNKLEIDYMDISDMSEKEVNDLLGQIRTDIQKQQNLVKSPLVRLCLFDNESKNDQFLLIVWNDLIMDSRSFGIFLSEIDVAYSRILENKNIDTISKKQIEDWFIYNEKIGGKDNLLYYQEMIECKLVHGKKNYKADGMIEKVSFSIQKGTTWRKIIDSARLSEQEIYLIATILTIKNNMQVVNSLIDCECSENELKLYNMESVIGQLSNIFTLPIDITVETGLDMLIKTYKTAIRNFKSLASKKDLEGFDAIGNAEFKFTYNEVIKKIPDIFDIKESNYYINQEVTKQHKAYLLEVNLLNELDTIHINLQYNTAEVTKNTIDYLQQGFIKTMDKIINSIKENERNLFVLSDFPGVEWRKTDFDSFLDIVSSMEK</sequence>
<dbReference type="SMART" id="SM00825">
    <property type="entry name" value="PKS_KS"/>
    <property type="match status" value="1"/>
</dbReference>
<protein>
    <submittedName>
        <fullName evidence="14">Amino acid adenylation domain-containing protein</fullName>
    </submittedName>
</protein>
<dbReference type="FunFam" id="3.30.559.10:FF:000023">
    <property type="entry name" value="Non-ribosomal peptide synthetase"/>
    <property type="match status" value="1"/>
</dbReference>
<dbReference type="Gene3D" id="1.10.1200.10">
    <property type="entry name" value="ACP-like"/>
    <property type="match status" value="1"/>
</dbReference>
<comment type="similarity">
    <text evidence="3">Belongs to the ATP-dependent AMP-binding enzyme family.</text>
</comment>
<dbReference type="NCBIfam" id="TIGR01733">
    <property type="entry name" value="AA-adenyl-dom"/>
    <property type="match status" value="1"/>
</dbReference>
<dbReference type="Gene3D" id="3.40.50.980">
    <property type="match status" value="2"/>
</dbReference>
<dbReference type="FunFam" id="3.30.300.30:FF:000010">
    <property type="entry name" value="Enterobactin synthetase component F"/>
    <property type="match status" value="1"/>
</dbReference>
<feature type="domain" description="Carrier" evidence="12">
    <location>
        <begin position="1992"/>
        <end position="2068"/>
    </location>
</feature>
<evidence type="ECO:0000256" key="5">
    <source>
        <dbReference type="ARBA" id="ARBA00022553"/>
    </source>
</evidence>
<dbReference type="Gene3D" id="3.30.559.10">
    <property type="entry name" value="Chloramphenicol acetyltransferase-like domain"/>
    <property type="match status" value="2"/>
</dbReference>
<dbReference type="SUPFAM" id="SSF47336">
    <property type="entry name" value="ACP-like"/>
    <property type="match status" value="2"/>
</dbReference>
<keyword evidence="8" id="KW-0276">Fatty acid metabolism</keyword>
<dbReference type="Gene3D" id="3.30.70.250">
    <property type="entry name" value="Malonyl-CoA ACP transacylase, ACP-binding"/>
    <property type="match status" value="1"/>
</dbReference>
<evidence type="ECO:0000256" key="1">
    <source>
        <dbReference type="ARBA" id="ARBA00001957"/>
    </source>
</evidence>
<dbReference type="SUPFAM" id="SSF52151">
    <property type="entry name" value="FabD/lysophospholipase-like"/>
    <property type="match status" value="1"/>
</dbReference>
<dbReference type="InterPro" id="IPR000873">
    <property type="entry name" value="AMP-dep_synth/lig_dom"/>
</dbReference>
<dbReference type="PROSITE" id="PS50075">
    <property type="entry name" value="CARRIER"/>
    <property type="match status" value="2"/>
</dbReference>
<dbReference type="Gene3D" id="3.40.366.10">
    <property type="entry name" value="Malonyl-Coenzyme A Acyl Carrier Protein, domain 2"/>
    <property type="match status" value="1"/>
</dbReference>
<feature type="domain" description="Ketosynthase family 3 (KS3)" evidence="13">
    <location>
        <begin position="13"/>
        <end position="441"/>
    </location>
</feature>
<dbReference type="InterPro" id="IPR023213">
    <property type="entry name" value="CAT-like_dom_sf"/>
</dbReference>
<dbReference type="InterPro" id="IPR029058">
    <property type="entry name" value="AB_hydrolase_fold"/>
</dbReference>
<dbReference type="SUPFAM" id="SSF53901">
    <property type="entry name" value="Thiolase-like"/>
    <property type="match status" value="1"/>
</dbReference>
<gene>
    <name evidence="14" type="ORF">E4V82_22640</name>
</gene>
<accession>A0A5N7IUS9</accession>
<keyword evidence="7" id="KW-0808">Transferase</keyword>
<dbReference type="Gene3D" id="3.30.300.30">
    <property type="match status" value="1"/>
</dbReference>
<dbReference type="Gene3D" id="3.40.47.10">
    <property type="match status" value="1"/>
</dbReference>
<dbReference type="PROSITE" id="PS52004">
    <property type="entry name" value="KS3_2"/>
    <property type="match status" value="1"/>
</dbReference>
<evidence type="ECO:0000259" key="13">
    <source>
        <dbReference type="PROSITE" id="PS52004"/>
    </source>
</evidence>
<dbReference type="InterPro" id="IPR006162">
    <property type="entry name" value="Ppantetheine_attach_site"/>
</dbReference>
<evidence type="ECO:0000256" key="9">
    <source>
        <dbReference type="ARBA" id="ARBA00023098"/>
    </source>
</evidence>
<dbReference type="Pfam" id="PF00668">
    <property type="entry name" value="Condensation"/>
    <property type="match status" value="2"/>
</dbReference>
<dbReference type="SMART" id="SM00823">
    <property type="entry name" value="PKS_PP"/>
    <property type="match status" value="2"/>
</dbReference>
<dbReference type="InterPro" id="IPR014043">
    <property type="entry name" value="Acyl_transferase_dom"/>
</dbReference>
<dbReference type="PROSITE" id="PS00455">
    <property type="entry name" value="AMP_BINDING"/>
    <property type="match status" value="1"/>
</dbReference>
<comment type="caution">
    <text evidence="14">The sequence shown here is derived from an EMBL/GenBank/DDBJ whole genome shotgun (WGS) entry which is preliminary data.</text>
</comment>
<dbReference type="GO" id="GO:0043041">
    <property type="term" value="P:amino acid activation for nonribosomal peptide biosynthetic process"/>
    <property type="evidence" value="ECO:0007669"/>
    <property type="project" value="UniProtKB-ARBA"/>
</dbReference>
<dbReference type="Proteomes" id="UP000342249">
    <property type="component" value="Unassembled WGS sequence"/>
</dbReference>
<proteinExistence type="inferred from homology"/>
<dbReference type="RefSeq" id="WP_152754007.1">
    <property type="nucleotide sequence ID" value="NZ_SPSE01000054.1"/>
</dbReference>
<comment type="pathway">
    <text evidence="2">Siderophore biosynthesis.</text>
</comment>
<keyword evidence="4" id="KW-0596">Phosphopantetheine</keyword>
<dbReference type="Pfam" id="PF00501">
    <property type="entry name" value="AMP-binding"/>
    <property type="match status" value="1"/>
</dbReference>
<keyword evidence="9" id="KW-0443">Lipid metabolism</keyword>
<dbReference type="InterPro" id="IPR025110">
    <property type="entry name" value="AMP-bd_C"/>
</dbReference>
<dbReference type="PANTHER" id="PTHR43775:SF51">
    <property type="entry name" value="INACTIVE PHENOLPHTHIOCEROL SYNTHESIS POLYKETIDE SYNTHASE TYPE I PKS1-RELATED"/>
    <property type="match status" value="1"/>
</dbReference>
<dbReference type="InterPro" id="IPR020841">
    <property type="entry name" value="PKS_Beta-ketoAc_synthase_dom"/>
</dbReference>
<dbReference type="InterPro" id="IPR016036">
    <property type="entry name" value="Malonyl_transacylase_ACP-bd"/>
</dbReference>
<dbReference type="Pfam" id="PF00698">
    <property type="entry name" value="Acyl_transf_1"/>
    <property type="match status" value="1"/>
</dbReference>
<evidence type="ECO:0000256" key="7">
    <source>
        <dbReference type="ARBA" id="ARBA00022679"/>
    </source>
</evidence>
<dbReference type="Pfam" id="PF22621">
    <property type="entry name" value="CurL-like_PKS_C"/>
    <property type="match status" value="1"/>
</dbReference>
<dbReference type="Pfam" id="PF13193">
    <property type="entry name" value="AMP-binding_C"/>
    <property type="match status" value="1"/>
</dbReference>
<dbReference type="InterPro" id="IPR050091">
    <property type="entry name" value="PKS_NRPS_Biosynth_Enz"/>
</dbReference>
<dbReference type="InterPro" id="IPR016035">
    <property type="entry name" value="Acyl_Trfase/lysoPLipase"/>
</dbReference>
<feature type="domain" description="Carrier" evidence="12">
    <location>
        <begin position="919"/>
        <end position="994"/>
    </location>
</feature>
<dbReference type="Gene3D" id="3.40.50.1820">
    <property type="entry name" value="alpha/beta hydrolase"/>
    <property type="match status" value="1"/>
</dbReference>
<dbReference type="InterPro" id="IPR020806">
    <property type="entry name" value="PKS_PP-bd"/>
</dbReference>
<name>A0A5N7IUS9_9CLOT</name>
<dbReference type="GO" id="GO:0044550">
    <property type="term" value="P:secondary metabolite biosynthetic process"/>
    <property type="evidence" value="ECO:0007669"/>
    <property type="project" value="UniProtKB-ARBA"/>
</dbReference>
<dbReference type="InterPro" id="IPR010071">
    <property type="entry name" value="AA_adenyl_dom"/>
</dbReference>
<dbReference type="PROSITE" id="PS00012">
    <property type="entry name" value="PHOSPHOPANTETHEINE"/>
    <property type="match status" value="2"/>
</dbReference>
<comment type="similarity">
    <text evidence="11">In the C-terminal section; belongs to the NRP synthetase family.</text>
</comment>
<dbReference type="InterPro" id="IPR018201">
    <property type="entry name" value="Ketoacyl_synth_AS"/>
</dbReference>
<evidence type="ECO:0000256" key="6">
    <source>
        <dbReference type="ARBA" id="ARBA00022598"/>
    </source>
</evidence>
<dbReference type="SUPFAM" id="SSF52777">
    <property type="entry name" value="CoA-dependent acyltransferases"/>
    <property type="match status" value="3"/>
</dbReference>
<evidence type="ECO:0000259" key="12">
    <source>
        <dbReference type="PROSITE" id="PS50075"/>
    </source>
</evidence>
<dbReference type="InterPro" id="IPR020845">
    <property type="entry name" value="AMP-binding_CS"/>
</dbReference>